<comment type="caution">
    <text evidence="3">The sequence shown here is derived from an EMBL/GenBank/DDBJ whole genome shotgun (WGS) entry which is preliminary data.</text>
</comment>
<keyword evidence="1" id="KW-0233">DNA recombination</keyword>
<evidence type="ECO:0000259" key="2">
    <source>
        <dbReference type="PROSITE" id="PS51898"/>
    </source>
</evidence>
<dbReference type="EMBL" id="JBHLUK010000024">
    <property type="protein sequence ID" value="MFC0423281.1"/>
    <property type="molecule type" value="Genomic_DNA"/>
</dbReference>
<dbReference type="PANTHER" id="PTHR30349">
    <property type="entry name" value="PHAGE INTEGRASE-RELATED"/>
    <property type="match status" value="1"/>
</dbReference>
<dbReference type="PROSITE" id="PS51898">
    <property type="entry name" value="TYR_RECOMBINASE"/>
    <property type="match status" value="1"/>
</dbReference>
<organism evidence="3 4">
    <name type="scientific">Lactiplantibacillus plajomi</name>
    <dbReference type="NCBI Taxonomy" id="1457217"/>
    <lineage>
        <taxon>Bacteria</taxon>
        <taxon>Bacillati</taxon>
        <taxon>Bacillota</taxon>
        <taxon>Bacilli</taxon>
        <taxon>Lactobacillales</taxon>
        <taxon>Lactobacillaceae</taxon>
        <taxon>Lactiplantibacillus</taxon>
    </lineage>
</organism>
<dbReference type="Proteomes" id="UP001589855">
    <property type="component" value="Unassembled WGS sequence"/>
</dbReference>
<accession>A0ABV6K1E4</accession>
<feature type="domain" description="Tyr recombinase" evidence="2">
    <location>
        <begin position="1"/>
        <end position="189"/>
    </location>
</feature>
<gene>
    <name evidence="3" type="ORF">ACFFGS_03970</name>
</gene>
<dbReference type="InterPro" id="IPR050090">
    <property type="entry name" value="Tyrosine_recombinase_XerCD"/>
</dbReference>
<reference evidence="3 4" key="1">
    <citation type="submission" date="2024-09" db="EMBL/GenBank/DDBJ databases">
        <authorList>
            <person name="Sun Q."/>
            <person name="Mori K."/>
        </authorList>
    </citation>
    <scope>NUCLEOTIDE SEQUENCE [LARGE SCALE GENOMIC DNA]</scope>
    <source>
        <strain evidence="3 4">TBRC 4575</strain>
    </source>
</reference>
<keyword evidence="4" id="KW-1185">Reference proteome</keyword>
<dbReference type="InterPro" id="IPR013762">
    <property type="entry name" value="Integrase-like_cat_sf"/>
</dbReference>
<dbReference type="InterPro" id="IPR011010">
    <property type="entry name" value="DNA_brk_join_enz"/>
</dbReference>
<proteinExistence type="predicted"/>
<evidence type="ECO:0000313" key="4">
    <source>
        <dbReference type="Proteomes" id="UP001589855"/>
    </source>
</evidence>
<evidence type="ECO:0000256" key="1">
    <source>
        <dbReference type="ARBA" id="ARBA00023172"/>
    </source>
</evidence>
<protein>
    <submittedName>
        <fullName evidence="3">Site-specific integrase</fullName>
    </submittedName>
</protein>
<dbReference type="Gene3D" id="1.10.443.10">
    <property type="entry name" value="Intergrase catalytic core"/>
    <property type="match status" value="1"/>
</dbReference>
<dbReference type="PANTHER" id="PTHR30349:SF64">
    <property type="entry name" value="PROPHAGE INTEGRASE INTD-RELATED"/>
    <property type="match status" value="1"/>
</dbReference>
<dbReference type="CDD" id="cd01189">
    <property type="entry name" value="INT_ICEBs1_C_like"/>
    <property type="match status" value="1"/>
</dbReference>
<dbReference type="RefSeq" id="WP_170178207.1">
    <property type="nucleotide sequence ID" value="NZ_BAABRM010000007.1"/>
</dbReference>
<evidence type="ECO:0000313" key="3">
    <source>
        <dbReference type="EMBL" id="MFC0423281.1"/>
    </source>
</evidence>
<dbReference type="InterPro" id="IPR002104">
    <property type="entry name" value="Integrase_catalytic"/>
</dbReference>
<sequence>MSAEDYLKLRTYLFNHTYSASEASQLILAVISATGARVGEIIGLKWCDIDFERHQLKIQRSFDSAARKIKTTKTVSAIRTIPLVKSVTRLLGLWHENHPTTEFVFAEDEMGLPKASSINSAFHHLQRELGIIPIYSPHSLRHTVASLLVARPELDVTYVSRLLGHSNPSITQRYYLRVLPGDHQREDMVALNTIAL</sequence>
<name>A0ABV6K1E4_9LACO</name>
<dbReference type="Pfam" id="PF00589">
    <property type="entry name" value="Phage_integrase"/>
    <property type="match status" value="1"/>
</dbReference>
<dbReference type="SUPFAM" id="SSF56349">
    <property type="entry name" value="DNA breaking-rejoining enzymes"/>
    <property type="match status" value="1"/>
</dbReference>